<accession>A0A7R8VWW2</accession>
<protein>
    <recommendedName>
        <fullName evidence="5">Cytochrome c oxidase subunit Vb</fullName>
    </recommendedName>
</protein>
<organism evidence="4">
    <name type="scientific">Timema douglasi</name>
    <name type="common">Walking stick</name>
    <dbReference type="NCBI Taxonomy" id="61478"/>
    <lineage>
        <taxon>Eukaryota</taxon>
        <taxon>Metazoa</taxon>
        <taxon>Ecdysozoa</taxon>
        <taxon>Arthropoda</taxon>
        <taxon>Hexapoda</taxon>
        <taxon>Insecta</taxon>
        <taxon>Pterygota</taxon>
        <taxon>Neoptera</taxon>
        <taxon>Polyneoptera</taxon>
        <taxon>Phasmatodea</taxon>
        <taxon>Timematodea</taxon>
        <taxon>Timematoidea</taxon>
        <taxon>Timematidae</taxon>
        <taxon>Timema</taxon>
    </lineage>
</organism>
<gene>
    <name evidence="4" type="ORF">TDIB3V08_LOCUS11127</name>
</gene>
<dbReference type="PROSITE" id="PS51359">
    <property type="entry name" value="COX5B_2"/>
    <property type="match status" value="1"/>
</dbReference>
<name>A0A7R8VWW2_TIMDO</name>
<dbReference type="PANTHER" id="PTHR10122:SF0">
    <property type="entry name" value="CYTOCHROME C OXIDASE SUBUNIT 5B, ISOFORM A-RELATED"/>
    <property type="match status" value="1"/>
</dbReference>
<dbReference type="SUPFAM" id="SSF57802">
    <property type="entry name" value="Rubredoxin-like"/>
    <property type="match status" value="1"/>
</dbReference>
<dbReference type="GO" id="GO:0046872">
    <property type="term" value="F:metal ion binding"/>
    <property type="evidence" value="ECO:0007669"/>
    <property type="project" value="UniProtKB-KW"/>
</dbReference>
<dbReference type="Pfam" id="PF01215">
    <property type="entry name" value="COX5B"/>
    <property type="match status" value="1"/>
</dbReference>
<dbReference type="AlphaFoldDB" id="A0A7R8VWW2"/>
<evidence type="ECO:0000256" key="1">
    <source>
        <dbReference type="ARBA" id="ARBA00022723"/>
    </source>
</evidence>
<evidence type="ECO:0000256" key="3">
    <source>
        <dbReference type="PIRSR" id="PIRSR602124-1"/>
    </source>
</evidence>
<keyword evidence="1 3" id="KW-0479">Metal-binding</keyword>
<dbReference type="FunFam" id="2.60.11.10:FF:000004">
    <property type="entry name" value="Cytochrome c oxidase subunit 5B"/>
    <property type="match status" value="1"/>
</dbReference>
<feature type="binding site" evidence="3">
    <location>
        <position position="84"/>
    </location>
    <ligand>
        <name>Zn(2+)</name>
        <dbReference type="ChEBI" id="CHEBI:29105"/>
    </ligand>
</feature>
<evidence type="ECO:0008006" key="5">
    <source>
        <dbReference type="Google" id="ProtNLM"/>
    </source>
</evidence>
<dbReference type="InterPro" id="IPR036972">
    <property type="entry name" value="Cyt_c_oxidase_su5b_sf"/>
</dbReference>
<proteinExistence type="predicted"/>
<dbReference type="InterPro" id="IPR002124">
    <property type="entry name" value="Cyt_c_oxidase_su5b"/>
</dbReference>
<dbReference type="PANTHER" id="PTHR10122">
    <property type="entry name" value="CYTOCHROME C OXIDASE SUBUNIT 5B, MITOCHONDRIAL"/>
    <property type="match status" value="1"/>
</dbReference>
<dbReference type="Gene3D" id="2.60.11.10">
    <property type="entry name" value="Cytochrome c oxidase, subunit Vb"/>
    <property type="match status" value="1"/>
</dbReference>
<feature type="binding site" evidence="3">
    <location>
        <position position="106"/>
    </location>
    <ligand>
        <name>Zn(2+)</name>
        <dbReference type="ChEBI" id="CHEBI:29105"/>
    </ligand>
</feature>
<dbReference type="GO" id="GO:0045277">
    <property type="term" value="C:respiratory chain complex IV"/>
    <property type="evidence" value="ECO:0007669"/>
    <property type="project" value="InterPro"/>
</dbReference>
<dbReference type="EMBL" id="OA573640">
    <property type="protein sequence ID" value="CAD7204972.1"/>
    <property type="molecule type" value="Genomic_DNA"/>
</dbReference>
<dbReference type="CDD" id="cd00924">
    <property type="entry name" value="Cyt_c_Oxidase_Vb"/>
    <property type="match status" value="1"/>
</dbReference>
<feature type="binding site" evidence="3">
    <location>
        <position position="108"/>
    </location>
    <ligand>
        <name>Zn(2+)</name>
        <dbReference type="ChEBI" id="CHEBI:29105"/>
    </ligand>
</feature>
<evidence type="ECO:0000313" key="4">
    <source>
        <dbReference type="EMBL" id="CAD7204972.1"/>
    </source>
</evidence>
<feature type="binding site" evidence="3">
    <location>
        <position position="86"/>
    </location>
    <ligand>
        <name>Zn(2+)</name>
        <dbReference type="ChEBI" id="CHEBI:29105"/>
    </ligand>
</feature>
<keyword evidence="2 3" id="KW-0862">Zinc</keyword>
<reference evidence="4" key="1">
    <citation type="submission" date="2020-11" db="EMBL/GenBank/DDBJ databases">
        <authorList>
            <person name="Tran Van P."/>
        </authorList>
    </citation>
    <scope>NUCLEOTIDE SEQUENCE</scope>
</reference>
<dbReference type="GO" id="GO:0006123">
    <property type="term" value="P:mitochondrial electron transport, cytochrome c to oxygen"/>
    <property type="evidence" value="ECO:0007669"/>
    <property type="project" value="InterPro"/>
</dbReference>
<evidence type="ECO:0000256" key="2">
    <source>
        <dbReference type="ARBA" id="ARBA00022833"/>
    </source>
</evidence>
<dbReference type="GO" id="GO:0005740">
    <property type="term" value="C:mitochondrial envelope"/>
    <property type="evidence" value="ECO:0007669"/>
    <property type="project" value="InterPro"/>
</dbReference>
<sequence length="200" mass="22452">MASLCTKGFRQVSRRNFSISSISCAFRRMPDPMELATGLEKRELLAKAAGIEDPFDQKLFKRGPGTKDSPNLIPSAFDARMVGCICEPEATHVNWMWLHKGYPKRCSCGHWFQLEEKAPVWPSNVITSTILLVSGSFGNKQLYVSPSFQYGMDCLPVWKPNTVEQLPMRVMWVEDEGGRGRHLGGNLRRQVPTSSKTCGL</sequence>